<keyword evidence="2" id="KW-1185">Reference proteome</keyword>
<protein>
    <submittedName>
        <fullName evidence="1">Uncharacterized protein</fullName>
    </submittedName>
</protein>
<evidence type="ECO:0000313" key="2">
    <source>
        <dbReference type="Proteomes" id="UP000887116"/>
    </source>
</evidence>
<dbReference type="Proteomes" id="UP000887116">
    <property type="component" value="Unassembled WGS sequence"/>
</dbReference>
<accession>A0A8X6J5Y8</accession>
<reference evidence="1" key="1">
    <citation type="submission" date="2020-07" db="EMBL/GenBank/DDBJ databases">
        <title>Multicomponent nature underlies the extraordinary mechanical properties of spider dragline silk.</title>
        <authorList>
            <person name="Kono N."/>
            <person name="Nakamura H."/>
            <person name="Mori M."/>
            <person name="Yoshida Y."/>
            <person name="Ohtoshi R."/>
            <person name="Malay A.D."/>
            <person name="Moran D.A.P."/>
            <person name="Tomita M."/>
            <person name="Numata K."/>
            <person name="Arakawa K."/>
        </authorList>
    </citation>
    <scope>NUCLEOTIDE SEQUENCE</scope>
</reference>
<dbReference type="AlphaFoldDB" id="A0A8X6J5Y8"/>
<sequence>MDPAFDDSPLDAKPSLLQPPLGLLVIFGLDCSEDGAVLFIQLAFIGAILSFRPALKTVVLSSSSWFFHTGGLLTLLPYCDEDGGDLFLALVPFKRSSLCTSS</sequence>
<dbReference type="EMBL" id="BMAO01033979">
    <property type="protein sequence ID" value="GFQ93120.1"/>
    <property type="molecule type" value="Genomic_DNA"/>
</dbReference>
<comment type="caution">
    <text evidence="1">The sequence shown here is derived from an EMBL/GenBank/DDBJ whole genome shotgun (WGS) entry which is preliminary data.</text>
</comment>
<name>A0A8X6J5Y8_TRICU</name>
<proteinExistence type="predicted"/>
<gene>
    <name evidence="1" type="ORF">TNCT_419601</name>
</gene>
<organism evidence="1 2">
    <name type="scientific">Trichonephila clavata</name>
    <name type="common">Joro spider</name>
    <name type="synonym">Nephila clavata</name>
    <dbReference type="NCBI Taxonomy" id="2740835"/>
    <lineage>
        <taxon>Eukaryota</taxon>
        <taxon>Metazoa</taxon>
        <taxon>Ecdysozoa</taxon>
        <taxon>Arthropoda</taxon>
        <taxon>Chelicerata</taxon>
        <taxon>Arachnida</taxon>
        <taxon>Araneae</taxon>
        <taxon>Araneomorphae</taxon>
        <taxon>Entelegynae</taxon>
        <taxon>Araneoidea</taxon>
        <taxon>Nephilidae</taxon>
        <taxon>Trichonephila</taxon>
    </lineage>
</organism>
<evidence type="ECO:0000313" key="1">
    <source>
        <dbReference type="EMBL" id="GFQ93120.1"/>
    </source>
</evidence>